<accession>A0ABX1YKM8</accession>
<reference evidence="1 2" key="1">
    <citation type="submission" date="2019-10" db="EMBL/GenBank/DDBJ databases">
        <title>Description of Paenibacillus terricola sp. nov.</title>
        <authorList>
            <person name="Carlier A."/>
            <person name="Qi S."/>
        </authorList>
    </citation>
    <scope>NUCLEOTIDE SEQUENCE [LARGE SCALE GENOMIC DNA]</scope>
    <source>
        <strain evidence="1 2">LMG 31459</strain>
    </source>
</reference>
<sequence length="91" mass="10449">MAKKTKFALIILIIFVMIIFIDSMKSTTAIVQIAEINKQNITVTMELGEKVDIKVPSEFDTSEFNKTSHYLVVYKSNILQKNTLKEIHETK</sequence>
<gene>
    <name evidence="1" type="ORF">GC101_22305</name>
</gene>
<name>A0ABX1YKM8_9BACL</name>
<keyword evidence="2" id="KW-1185">Reference proteome</keyword>
<evidence type="ECO:0000313" key="1">
    <source>
        <dbReference type="EMBL" id="NOU81598.1"/>
    </source>
</evidence>
<comment type="caution">
    <text evidence="1">The sequence shown here is derived from an EMBL/GenBank/DDBJ whole genome shotgun (WGS) entry which is preliminary data.</text>
</comment>
<evidence type="ECO:0000313" key="2">
    <source>
        <dbReference type="Proteomes" id="UP000596857"/>
    </source>
</evidence>
<dbReference type="Proteomes" id="UP000596857">
    <property type="component" value="Unassembled WGS sequence"/>
</dbReference>
<protein>
    <submittedName>
        <fullName evidence="1">Uncharacterized protein</fullName>
    </submittedName>
</protein>
<dbReference type="EMBL" id="WHOB01000066">
    <property type="protein sequence ID" value="NOU81598.1"/>
    <property type="molecule type" value="Genomic_DNA"/>
</dbReference>
<dbReference type="RefSeq" id="WP_171719069.1">
    <property type="nucleotide sequence ID" value="NZ_WHOB01000066.1"/>
</dbReference>
<organism evidence="1 2">
    <name type="scientific">Paenibacillus phytohabitans</name>
    <dbReference type="NCBI Taxonomy" id="2654978"/>
    <lineage>
        <taxon>Bacteria</taxon>
        <taxon>Bacillati</taxon>
        <taxon>Bacillota</taxon>
        <taxon>Bacilli</taxon>
        <taxon>Bacillales</taxon>
        <taxon>Paenibacillaceae</taxon>
        <taxon>Paenibacillus</taxon>
    </lineage>
</organism>
<proteinExistence type="predicted"/>